<protein>
    <recommendedName>
        <fullName evidence="2">Band 7 domain-containing protein</fullName>
    </recommendedName>
</protein>
<dbReference type="AlphaFoldDB" id="A0A106BZS8"/>
<dbReference type="Proteomes" id="UP000055702">
    <property type="component" value="Unassembled WGS sequence"/>
</dbReference>
<dbReference type="SUPFAM" id="SSF117892">
    <property type="entry name" value="Band 7/SPFH domain"/>
    <property type="match status" value="1"/>
</dbReference>
<dbReference type="GO" id="GO:0016020">
    <property type="term" value="C:membrane"/>
    <property type="evidence" value="ECO:0007669"/>
    <property type="project" value="UniProtKB-SubCell"/>
</dbReference>
<dbReference type="RefSeq" id="WP_153009407.1">
    <property type="nucleotide sequence ID" value="NZ_JBOZOX010000041.1"/>
</dbReference>
<accession>A0A106BZS8</accession>
<reference evidence="3 4" key="1">
    <citation type="submission" date="2016-01" db="EMBL/GenBank/DDBJ databases">
        <title>Draft genome of the antarctic isolate Shewanella frigidimarina Ag06-30.</title>
        <authorList>
            <person name="Parmeciano Di Noto G."/>
            <person name="Vazquez S."/>
            <person name="Mac Cormack W."/>
            <person name="Iriarte A."/>
            <person name="Quiroga C."/>
        </authorList>
    </citation>
    <scope>NUCLEOTIDE SEQUENCE [LARGE SCALE GENOMIC DNA]</scope>
    <source>
        <strain evidence="3 4">Ag06-30</strain>
    </source>
</reference>
<evidence type="ECO:0000313" key="4">
    <source>
        <dbReference type="Proteomes" id="UP000055702"/>
    </source>
</evidence>
<proteinExistence type="predicted"/>
<evidence type="ECO:0000256" key="1">
    <source>
        <dbReference type="ARBA" id="ARBA00004167"/>
    </source>
</evidence>
<dbReference type="Gene3D" id="3.30.479.30">
    <property type="entry name" value="Band 7 domain"/>
    <property type="match status" value="1"/>
</dbReference>
<feature type="domain" description="Band 7" evidence="2">
    <location>
        <begin position="15"/>
        <end position="186"/>
    </location>
</feature>
<dbReference type="InterPro" id="IPR001107">
    <property type="entry name" value="Band_7"/>
</dbReference>
<dbReference type="InterPro" id="IPR036013">
    <property type="entry name" value="Band_7/SPFH_dom_sf"/>
</dbReference>
<evidence type="ECO:0000313" key="3">
    <source>
        <dbReference type="EMBL" id="KVX01620.1"/>
    </source>
</evidence>
<name>A0A106BZS8_SHEFR</name>
<dbReference type="Pfam" id="PF01145">
    <property type="entry name" value="Band_7"/>
    <property type="match status" value="1"/>
</dbReference>
<comment type="caution">
    <text evidence="3">The sequence shown here is derived from an EMBL/GenBank/DDBJ whole genome shotgun (WGS) entry which is preliminary data.</text>
</comment>
<dbReference type="EMBL" id="LRDC01000020">
    <property type="protein sequence ID" value="KVX01620.1"/>
    <property type="molecule type" value="Genomic_DNA"/>
</dbReference>
<evidence type="ECO:0000259" key="2">
    <source>
        <dbReference type="Pfam" id="PF01145"/>
    </source>
</evidence>
<organism evidence="3">
    <name type="scientific">Shewanella frigidimarina</name>
    <dbReference type="NCBI Taxonomy" id="56812"/>
    <lineage>
        <taxon>Bacteria</taxon>
        <taxon>Pseudomonadati</taxon>
        <taxon>Pseudomonadota</taxon>
        <taxon>Gammaproteobacteria</taxon>
        <taxon>Alteromonadales</taxon>
        <taxon>Shewanellaceae</taxon>
        <taxon>Shewanella</taxon>
    </lineage>
</organism>
<comment type="subcellular location">
    <subcellularLocation>
        <location evidence="1">Membrane</location>
        <topology evidence="1">Single-pass membrane protein</topology>
    </subcellularLocation>
</comment>
<sequence>MFGLKYIKADPSTHLMLFKKGNVIQEGVGVSFFYYAPSSSLVAIPSNSKELPFVFRLQTADFQELSLQGQITYRIEKPREAAKMLNFTIEPTGQYVSDDPKKLDERVQRAVQVLLRNHIESMTLKNALTCARQLTLDLKQGLASIDAITSLGVRITDVSLTAIKPTPETGKALEAEIRESLLKEADTAIYARRLASIEQEKSVKESELETEKAIQKKQQDLETSKLEAARLRKQQQFKINQETIQAQIEDEKQLEQLVTINAANERARGDVQAYKIQVQMQAYQNIDIEKLKVMSMSGMKPEQLIAQAIENLTQGDNKIGNLNLSPDLLLALTNRQDGSRG</sequence>
<gene>
    <name evidence="3" type="ORF">AWJ07_16475</name>
</gene>